<dbReference type="InterPro" id="IPR016193">
    <property type="entry name" value="Cytidine_deaminase-like"/>
</dbReference>
<evidence type="ECO:0000256" key="4">
    <source>
        <dbReference type="ARBA" id="ARBA00012783"/>
    </source>
</evidence>
<feature type="binding site" evidence="14">
    <location>
        <position position="86"/>
    </location>
    <ligand>
        <name>Zn(2+)</name>
        <dbReference type="ChEBI" id="CHEBI:29105"/>
        <note>catalytic</note>
    </ligand>
</feature>
<feature type="binding site" evidence="14">
    <location>
        <position position="50"/>
    </location>
    <ligand>
        <name>Zn(2+)</name>
        <dbReference type="ChEBI" id="CHEBI:29105"/>
        <note>catalytic</note>
    </ligand>
</feature>
<evidence type="ECO:0000256" key="10">
    <source>
        <dbReference type="ARBA" id="ARBA00049252"/>
    </source>
</evidence>
<evidence type="ECO:0000256" key="13">
    <source>
        <dbReference type="PIRSR" id="PIRSR606262-2"/>
    </source>
</evidence>
<organism evidence="17 18">
    <name type="scientific">Candidatus Aphodomorpha intestinavium</name>
    <dbReference type="NCBI Taxonomy" id="2840672"/>
    <lineage>
        <taxon>Bacteria</taxon>
        <taxon>Bacillati</taxon>
        <taxon>Bacillota</taxon>
        <taxon>Clostridia</taxon>
        <taxon>Eubacteriales</taxon>
        <taxon>Candidatus Aphodomorpha</taxon>
    </lineage>
</organism>
<gene>
    <name evidence="17" type="primary">cdd</name>
    <name evidence="17" type="ORF">IAD24_06670</name>
</gene>
<dbReference type="PROSITE" id="PS00903">
    <property type="entry name" value="CYT_DCMP_DEAMINASES_1"/>
    <property type="match status" value="1"/>
</dbReference>
<dbReference type="CDD" id="cd01283">
    <property type="entry name" value="cytidine_deaminase"/>
    <property type="match status" value="1"/>
</dbReference>
<dbReference type="NCBIfam" id="TIGR01354">
    <property type="entry name" value="cyt_deam_tetra"/>
    <property type="match status" value="1"/>
</dbReference>
<name>A0A9D1N455_9FIRM</name>
<evidence type="ECO:0000256" key="9">
    <source>
        <dbReference type="ARBA" id="ARBA00032005"/>
    </source>
</evidence>
<dbReference type="InterPro" id="IPR016192">
    <property type="entry name" value="APOBEC/CMP_deaminase_Zn-bd"/>
</dbReference>
<evidence type="ECO:0000256" key="2">
    <source>
        <dbReference type="ARBA" id="ARBA00003949"/>
    </source>
</evidence>
<comment type="caution">
    <text evidence="17">The sequence shown here is derived from an EMBL/GenBank/DDBJ whole genome shotgun (WGS) entry which is preliminary data.</text>
</comment>
<dbReference type="GO" id="GO:0008270">
    <property type="term" value="F:zinc ion binding"/>
    <property type="evidence" value="ECO:0007669"/>
    <property type="project" value="UniProtKB-UniRule"/>
</dbReference>
<evidence type="ECO:0000256" key="11">
    <source>
        <dbReference type="ARBA" id="ARBA00049558"/>
    </source>
</evidence>
<comment type="catalytic activity">
    <reaction evidence="10 15">
        <text>2'-deoxycytidine + H2O + H(+) = 2'-deoxyuridine + NH4(+)</text>
        <dbReference type="Rhea" id="RHEA:13433"/>
        <dbReference type="ChEBI" id="CHEBI:15377"/>
        <dbReference type="ChEBI" id="CHEBI:15378"/>
        <dbReference type="ChEBI" id="CHEBI:15698"/>
        <dbReference type="ChEBI" id="CHEBI:16450"/>
        <dbReference type="ChEBI" id="CHEBI:28938"/>
        <dbReference type="EC" id="3.5.4.5"/>
    </reaction>
</comment>
<feature type="binding site" evidence="13">
    <location>
        <begin position="39"/>
        <end position="45"/>
    </location>
    <ligand>
        <name>substrate</name>
    </ligand>
</feature>
<dbReference type="Pfam" id="PF00383">
    <property type="entry name" value="dCMP_cyt_deam_1"/>
    <property type="match status" value="1"/>
</dbReference>
<evidence type="ECO:0000256" key="7">
    <source>
        <dbReference type="ARBA" id="ARBA00022801"/>
    </source>
</evidence>
<comment type="similarity">
    <text evidence="3 15">Belongs to the cytidine and deoxycytidylate deaminase family.</text>
</comment>
<dbReference type="AlphaFoldDB" id="A0A9D1N455"/>
<dbReference type="GO" id="GO:0004126">
    <property type="term" value="F:cytidine deaminase activity"/>
    <property type="evidence" value="ECO:0007669"/>
    <property type="project" value="UniProtKB-UniRule"/>
</dbReference>
<evidence type="ECO:0000256" key="1">
    <source>
        <dbReference type="ARBA" id="ARBA00001947"/>
    </source>
</evidence>
<evidence type="ECO:0000256" key="12">
    <source>
        <dbReference type="PIRSR" id="PIRSR606262-1"/>
    </source>
</evidence>
<evidence type="ECO:0000313" key="17">
    <source>
        <dbReference type="EMBL" id="HIU94828.1"/>
    </source>
</evidence>
<dbReference type="PANTHER" id="PTHR11644">
    <property type="entry name" value="CYTIDINE DEAMINASE"/>
    <property type="match status" value="1"/>
</dbReference>
<comment type="catalytic activity">
    <reaction evidence="11 15">
        <text>cytidine + H2O + H(+) = uridine + NH4(+)</text>
        <dbReference type="Rhea" id="RHEA:16069"/>
        <dbReference type="ChEBI" id="CHEBI:15377"/>
        <dbReference type="ChEBI" id="CHEBI:15378"/>
        <dbReference type="ChEBI" id="CHEBI:16704"/>
        <dbReference type="ChEBI" id="CHEBI:17562"/>
        <dbReference type="ChEBI" id="CHEBI:28938"/>
        <dbReference type="EC" id="3.5.4.5"/>
    </reaction>
</comment>
<dbReference type="EMBL" id="DVNZ01000212">
    <property type="protein sequence ID" value="HIU94828.1"/>
    <property type="molecule type" value="Genomic_DNA"/>
</dbReference>
<reference evidence="17" key="2">
    <citation type="journal article" date="2021" name="PeerJ">
        <title>Extensive microbial diversity within the chicken gut microbiome revealed by metagenomics and culture.</title>
        <authorList>
            <person name="Gilroy R."/>
            <person name="Ravi A."/>
            <person name="Getino M."/>
            <person name="Pursley I."/>
            <person name="Horton D.L."/>
            <person name="Alikhan N.F."/>
            <person name="Baker D."/>
            <person name="Gharbi K."/>
            <person name="Hall N."/>
            <person name="Watson M."/>
            <person name="Adriaenssens E.M."/>
            <person name="Foster-Nyarko E."/>
            <person name="Jarju S."/>
            <person name="Secka A."/>
            <person name="Antonio M."/>
            <person name="Oren A."/>
            <person name="Chaudhuri R.R."/>
            <person name="La Ragione R."/>
            <person name="Hildebrand F."/>
            <person name="Pallen M.J."/>
        </authorList>
    </citation>
    <scope>NUCLEOTIDE SEQUENCE</scope>
    <source>
        <strain evidence="17">ChiGjej2B2-16831</strain>
    </source>
</reference>
<dbReference type="PANTHER" id="PTHR11644:SF2">
    <property type="entry name" value="CYTIDINE DEAMINASE"/>
    <property type="match status" value="1"/>
</dbReference>
<dbReference type="GO" id="GO:0055086">
    <property type="term" value="P:nucleobase-containing small molecule metabolic process"/>
    <property type="evidence" value="ECO:0007669"/>
    <property type="project" value="UniProtKB-ARBA"/>
</dbReference>
<keyword evidence="7 15" id="KW-0378">Hydrolase</keyword>
<evidence type="ECO:0000259" key="16">
    <source>
        <dbReference type="PROSITE" id="PS51747"/>
    </source>
</evidence>
<evidence type="ECO:0000313" key="18">
    <source>
        <dbReference type="Proteomes" id="UP000824128"/>
    </source>
</evidence>
<feature type="domain" description="CMP/dCMP-type deaminase" evidence="16">
    <location>
        <begin position="1"/>
        <end position="125"/>
    </location>
</feature>
<proteinExistence type="inferred from homology"/>
<dbReference type="PROSITE" id="PS51747">
    <property type="entry name" value="CYT_DCMP_DEAMINASES_2"/>
    <property type="match status" value="1"/>
</dbReference>
<feature type="active site" description="Proton donor" evidence="12">
    <location>
        <position position="52"/>
    </location>
</feature>
<dbReference type="EC" id="3.5.4.5" evidence="4 15"/>
<evidence type="ECO:0000256" key="14">
    <source>
        <dbReference type="PIRSR" id="PIRSR606262-3"/>
    </source>
</evidence>
<dbReference type="InterPro" id="IPR002125">
    <property type="entry name" value="CMP_dCMP_dom"/>
</dbReference>
<evidence type="ECO:0000256" key="3">
    <source>
        <dbReference type="ARBA" id="ARBA00006576"/>
    </source>
</evidence>
<evidence type="ECO:0000256" key="5">
    <source>
        <dbReference type="ARBA" id="ARBA00018266"/>
    </source>
</evidence>
<evidence type="ECO:0000256" key="15">
    <source>
        <dbReference type="RuleBase" id="RU364006"/>
    </source>
</evidence>
<keyword evidence="6 14" id="KW-0479">Metal-binding</keyword>
<keyword evidence="8 14" id="KW-0862">Zinc</keyword>
<reference evidence="17" key="1">
    <citation type="submission" date="2020-10" db="EMBL/GenBank/DDBJ databases">
        <authorList>
            <person name="Gilroy R."/>
        </authorList>
    </citation>
    <scope>NUCLEOTIDE SEQUENCE</scope>
    <source>
        <strain evidence="17">ChiGjej2B2-16831</strain>
    </source>
</reference>
<dbReference type="InterPro" id="IPR006262">
    <property type="entry name" value="Cyt_deam_tetra"/>
</dbReference>
<dbReference type="Gene3D" id="3.40.140.10">
    <property type="entry name" value="Cytidine Deaminase, domain 2"/>
    <property type="match status" value="1"/>
</dbReference>
<dbReference type="SUPFAM" id="SSF53927">
    <property type="entry name" value="Cytidine deaminase-like"/>
    <property type="match status" value="1"/>
</dbReference>
<protein>
    <recommendedName>
        <fullName evidence="5 15">Cytidine deaminase</fullName>
        <ecNumber evidence="4 15">3.5.4.5</ecNumber>
    </recommendedName>
    <alternativeName>
        <fullName evidence="9 15">Cytidine aminohydrolase</fullName>
    </alternativeName>
</protein>
<comment type="cofactor">
    <cofactor evidence="1 14 15">
        <name>Zn(2+)</name>
        <dbReference type="ChEBI" id="CHEBI:29105"/>
    </cofactor>
</comment>
<dbReference type="GO" id="GO:0005829">
    <property type="term" value="C:cytosol"/>
    <property type="evidence" value="ECO:0007669"/>
    <property type="project" value="TreeGrafter"/>
</dbReference>
<dbReference type="InterPro" id="IPR050202">
    <property type="entry name" value="Cyt/Deoxycyt_deaminase"/>
</dbReference>
<dbReference type="GO" id="GO:0072527">
    <property type="term" value="P:pyrimidine-containing compound metabolic process"/>
    <property type="evidence" value="ECO:0007669"/>
    <property type="project" value="UniProtKB-ARBA"/>
</dbReference>
<dbReference type="NCBIfam" id="NF004064">
    <property type="entry name" value="PRK05578.1"/>
    <property type="match status" value="1"/>
</dbReference>
<dbReference type="GO" id="GO:0042802">
    <property type="term" value="F:identical protein binding"/>
    <property type="evidence" value="ECO:0007669"/>
    <property type="project" value="UniProtKB-ARBA"/>
</dbReference>
<accession>A0A9D1N455</accession>
<sequence>MHMLSLACAARERAYAPYSGFRVGACLRASDGQYYLGCNIENAAYSVANCAERTALFTAVYQGARSFDALAVACSGERPAYPCGVCRQALSEFCDPQMPVAVCGAAGEAELTTLGALLPHAFGGRNLT</sequence>
<feature type="binding site" evidence="14">
    <location>
        <position position="83"/>
    </location>
    <ligand>
        <name>Zn(2+)</name>
        <dbReference type="ChEBI" id="CHEBI:29105"/>
        <note>catalytic</note>
    </ligand>
</feature>
<comment type="function">
    <text evidence="2 15">This enzyme scavenges exogenous and endogenous cytidine and 2'-deoxycytidine for UMP synthesis.</text>
</comment>
<evidence type="ECO:0000256" key="8">
    <source>
        <dbReference type="ARBA" id="ARBA00022833"/>
    </source>
</evidence>
<evidence type="ECO:0000256" key="6">
    <source>
        <dbReference type="ARBA" id="ARBA00022723"/>
    </source>
</evidence>
<dbReference type="Proteomes" id="UP000824128">
    <property type="component" value="Unassembled WGS sequence"/>
</dbReference>
<dbReference type="FunFam" id="3.40.140.10:FF:000008">
    <property type="entry name" value="Cytidine deaminase"/>
    <property type="match status" value="1"/>
</dbReference>